<gene>
    <name evidence="1" type="ORF">NOG11_10185</name>
</gene>
<comment type="caution">
    <text evidence="1">The sequence shown here is derived from an EMBL/GenBank/DDBJ whole genome shotgun (WGS) entry which is preliminary data.</text>
</comment>
<evidence type="ECO:0000313" key="2">
    <source>
        <dbReference type="Proteomes" id="UP001142610"/>
    </source>
</evidence>
<name>A0A9X2RKG8_9PROT</name>
<evidence type="ECO:0000313" key="1">
    <source>
        <dbReference type="EMBL" id="MCQ8185763.1"/>
    </source>
</evidence>
<keyword evidence="2" id="KW-1185">Reference proteome</keyword>
<proteinExistence type="predicted"/>
<dbReference type="Proteomes" id="UP001142610">
    <property type="component" value="Unassembled WGS sequence"/>
</dbReference>
<dbReference type="InterPro" id="IPR021276">
    <property type="entry name" value="DUF2855"/>
</dbReference>
<organism evidence="1 2">
    <name type="scientific">Parvularcula maris</name>
    <dbReference type="NCBI Taxonomy" id="2965077"/>
    <lineage>
        <taxon>Bacteria</taxon>
        <taxon>Pseudomonadati</taxon>
        <taxon>Pseudomonadota</taxon>
        <taxon>Alphaproteobacteria</taxon>
        <taxon>Parvularculales</taxon>
        <taxon>Parvularculaceae</taxon>
        <taxon>Parvularcula</taxon>
    </lineage>
</organism>
<dbReference type="EMBL" id="JANIBC010000008">
    <property type="protein sequence ID" value="MCQ8185763.1"/>
    <property type="molecule type" value="Genomic_DNA"/>
</dbReference>
<dbReference type="RefSeq" id="WP_256619653.1">
    <property type="nucleotide sequence ID" value="NZ_JANIBC010000008.1"/>
</dbReference>
<dbReference type="InterPro" id="IPR011032">
    <property type="entry name" value="GroES-like_sf"/>
</dbReference>
<dbReference type="AlphaFoldDB" id="A0A9X2RKG8"/>
<reference evidence="1" key="1">
    <citation type="submission" date="2022-07" db="EMBL/GenBank/DDBJ databases">
        <title>Parvularcula maris sp. nov., an algicidal bacterium isolated from seawater.</title>
        <authorList>
            <person name="Li F."/>
        </authorList>
    </citation>
    <scope>NUCLEOTIDE SEQUENCE</scope>
    <source>
        <strain evidence="1">BGMRC 0090</strain>
    </source>
</reference>
<dbReference type="Gene3D" id="3.90.180.10">
    <property type="entry name" value="Medium-chain alcohol dehydrogenases, catalytic domain"/>
    <property type="match status" value="1"/>
</dbReference>
<dbReference type="SUPFAM" id="SSF50129">
    <property type="entry name" value="GroES-like"/>
    <property type="match status" value="1"/>
</dbReference>
<sequence length="360" mass="39461">MLTELRVRRRDLADAKIVERELPELAEGEVLLEVEKFGLTANNVTYGLVGEQIGYWRFFPTPDAPERGIIPVWGFGRVAASKSDQLAEGERLYGYFPMASHLVIRPKRKGGAVIDTAEHRSGLPVTYNAYRLTGEEPSFLAEREDARAVLFPLFATSFVIADWLEDNDYFGVEQVIVTSASSKTGFGTAAALKRLEKKVRTIGITSAPRTDFVRSLGTYDEVLSYDQVTGLDPDTPAALVDMSGNAEVITKVHNHLGENVKVSSIVGATHWDAPRQKEPLPGAKPTMFFAPAQIEKRDKEMGAGAFMAEALKAWAEITDDTADQLTYEAHRGGEAAKAIWMQMVAGEVAPNRGILVSFGP</sequence>
<dbReference type="Gene3D" id="3.40.50.720">
    <property type="entry name" value="NAD(P)-binding Rossmann-like Domain"/>
    <property type="match status" value="1"/>
</dbReference>
<accession>A0A9X2RKG8</accession>
<dbReference type="Pfam" id="PF11017">
    <property type="entry name" value="DUF2855"/>
    <property type="match status" value="1"/>
</dbReference>
<protein>
    <submittedName>
        <fullName evidence="1">DUF2855 family protein</fullName>
    </submittedName>
</protein>